<proteinExistence type="predicted"/>
<keyword evidence="1" id="KW-0812">Transmembrane</keyword>
<organism evidence="2 3">
    <name type="scientific">Roseateles violae</name>
    <dbReference type="NCBI Taxonomy" id="3058042"/>
    <lineage>
        <taxon>Bacteria</taxon>
        <taxon>Pseudomonadati</taxon>
        <taxon>Pseudomonadota</taxon>
        <taxon>Betaproteobacteria</taxon>
        <taxon>Burkholderiales</taxon>
        <taxon>Sphaerotilaceae</taxon>
        <taxon>Roseateles</taxon>
    </lineage>
</organism>
<gene>
    <name evidence="2" type="ORF">QWJ38_20110</name>
</gene>
<evidence type="ECO:0000256" key="1">
    <source>
        <dbReference type="SAM" id="Phobius"/>
    </source>
</evidence>
<evidence type="ECO:0000313" key="3">
    <source>
        <dbReference type="Proteomes" id="UP001228044"/>
    </source>
</evidence>
<dbReference type="EMBL" id="JAUHHC010000005">
    <property type="protein sequence ID" value="MDN3922602.1"/>
    <property type="molecule type" value="Genomic_DNA"/>
</dbReference>
<dbReference type="RefSeq" id="WP_290360898.1">
    <property type="nucleotide sequence ID" value="NZ_JAUHHC010000005.1"/>
</dbReference>
<reference evidence="2 3" key="1">
    <citation type="submission" date="2023-06" db="EMBL/GenBank/DDBJ databases">
        <title>Pelomonas sp. PFR6 16S ribosomal RNA gene Genome sequencing and assembly.</title>
        <authorList>
            <person name="Woo H."/>
        </authorList>
    </citation>
    <scope>NUCLEOTIDE SEQUENCE [LARGE SCALE GENOMIC DNA]</scope>
    <source>
        <strain evidence="2 3">PFR6</strain>
    </source>
</reference>
<name>A0ABT8DWG4_9BURK</name>
<keyword evidence="1" id="KW-0472">Membrane</keyword>
<dbReference type="Proteomes" id="UP001228044">
    <property type="component" value="Unassembled WGS sequence"/>
</dbReference>
<feature type="transmembrane region" description="Helical" evidence="1">
    <location>
        <begin position="65"/>
        <end position="85"/>
    </location>
</feature>
<sequence length="101" mass="10880">MATSPPSPSRLAAWLAAHAPACFLLMSAAFIVFGLLSLDLVRLVAANAGFLWRSGWDGLIADGGWLQLLELMLGVLAAIAAYLVFKLCEHVLVQRLAFGRR</sequence>
<keyword evidence="3" id="KW-1185">Reference proteome</keyword>
<evidence type="ECO:0000313" key="2">
    <source>
        <dbReference type="EMBL" id="MDN3922602.1"/>
    </source>
</evidence>
<protein>
    <submittedName>
        <fullName evidence="2">Uncharacterized protein</fullName>
    </submittedName>
</protein>
<accession>A0ABT8DWG4</accession>
<feature type="transmembrane region" description="Helical" evidence="1">
    <location>
        <begin position="12"/>
        <end position="45"/>
    </location>
</feature>
<keyword evidence="1" id="KW-1133">Transmembrane helix</keyword>
<comment type="caution">
    <text evidence="2">The sequence shown here is derived from an EMBL/GenBank/DDBJ whole genome shotgun (WGS) entry which is preliminary data.</text>
</comment>